<organism evidence="1 2">
    <name type="scientific">Sphingobacterium kitahiroshimense</name>
    <dbReference type="NCBI Taxonomy" id="470446"/>
    <lineage>
        <taxon>Bacteria</taxon>
        <taxon>Pseudomonadati</taxon>
        <taxon>Bacteroidota</taxon>
        <taxon>Sphingobacteriia</taxon>
        <taxon>Sphingobacteriales</taxon>
        <taxon>Sphingobacteriaceae</taxon>
        <taxon>Sphingobacterium</taxon>
    </lineage>
</organism>
<proteinExistence type="predicted"/>
<gene>
    <name evidence="1" type="ORF">ABE541_05285</name>
</gene>
<name>A0ABV0BPH2_9SPHI</name>
<dbReference type="Proteomes" id="UP001409291">
    <property type="component" value="Unassembled WGS sequence"/>
</dbReference>
<evidence type="ECO:0000313" key="1">
    <source>
        <dbReference type="EMBL" id="MEN5376670.1"/>
    </source>
</evidence>
<sequence length="127" mass="14517">MFVYEYTPVQQESCCSYATNTSATDHKITYHFPAHPDAAIALLHAKIDRVLLLLEDHSSDQEDELVGTMSTQEAAAFIAISKRTFERKVKQGLISPIAKNMNKNRFLKRDVVQFFIAYRGYKPTYLP</sequence>
<keyword evidence="2" id="KW-1185">Reference proteome</keyword>
<dbReference type="Pfam" id="PF19934">
    <property type="entry name" value="DUF6397"/>
    <property type="match status" value="1"/>
</dbReference>
<evidence type="ECO:0000313" key="2">
    <source>
        <dbReference type="Proteomes" id="UP001409291"/>
    </source>
</evidence>
<dbReference type="InterPro" id="IPR045652">
    <property type="entry name" value="DUF6397"/>
</dbReference>
<protein>
    <submittedName>
        <fullName evidence="1">Helix-turn-helix domain-containing protein</fullName>
    </submittedName>
</protein>
<reference evidence="1 2" key="1">
    <citation type="submission" date="2024-04" db="EMBL/GenBank/DDBJ databases">
        <title>WGS of bacteria from Torrens River.</title>
        <authorList>
            <person name="Wyrsch E.R."/>
            <person name="Drigo B."/>
        </authorList>
    </citation>
    <scope>NUCLEOTIDE SEQUENCE [LARGE SCALE GENOMIC DNA]</scope>
    <source>
        <strain evidence="1 2">TWI391</strain>
    </source>
</reference>
<accession>A0ABV0BPH2</accession>
<comment type="caution">
    <text evidence="1">The sequence shown here is derived from an EMBL/GenBank/DDBJ whole genome shotgun (WGS) entry which is preliminary data.</text>
</comment>
<dbReference type="EMBL" id="JBDJNQ010000002">
    <property type="protein sequence ID" value="MEN5376670.1"/>
    <property type="molecule type" value="Genomic_DNA"/>
</dbReference>
<dbReference type="RefSeq" id="WP_346580860.1">
    <property type="nucleotide sequence ID" value="NZ_JBDJLH010000003.1"/>
</dbReference>